<dbReference type="EMBL" id="MT142977">
    <property type="protein sequence ID" value="QJA91299.1"/>
    <property type="molecule type" value="Genomic_DNA"/>
</dbReference>
<evidence type="ECO:0000256" key="1">
    <source>
        <dbReference type="SAM" id="Phobius"/>
    </source>
</evidence>
<feature type="transmembrane region" description="Helical" evidence="1">
    <location>
        <begin position="38"/>
        <end position="57"/>
    </location>
</feature>
<keyword evidence="1" id="KW-0472">Membrane</keyword>
<name>A0A6M3LAB7_9ZZZZ</name>
<evidence type="ECO:0000313" key="2">
    <source>
        <dbReference type="EMBL" id="QJA91299.1"/>
    </source>
</evidence>
<gene>
    <name evidence="2" type="ORF">MM415B03409_0004</name>
</gene>
<keyword evidence="1" id="KW-1133">Transmembrane helix</keyword>
<sequence length="144" mass="16455">MNDTNTIRVISLGHRIPERVKKQIETKLNTTNIAFIDLPFVLIMGRDLAAQITALLFPIIKENSDMPLLIMPGVSVAAALVTVIMYGWFGAFPPVVELKKDRDRPWLWNLKEIHQLDDLRHHCRRHGRTDLMSEKPPNRAIIGV</sequence>
<feature type="transmembrane region" description="Helical" evidence="1">
    <location>
        <begin position="69"/>
        <end position="89"/>
    </location>
</feature>
<reference evidence="2" key="1">
    <citation type="submission" date="2020-03" db="EMBL/GenBank/DDBJ databases">
        <title>The deep terrestrial virosphere.</title>
        <authorList>
            <person name="Holmfeldt K."/>
            <person name="Nilsson E."/>
            <person name="Simone D."/>
            <person name="Lopez-Fernandez M."/>
            <person name="Wu X."/>
            <person name="de Brujin I."/>
            <person name="Lundin D."/>
            <person name="Andersson A."/>
            <person name="Bertilsson S."/>
            <person name="Dopson M."/>
        </authorList>
    </citation>
    <scope>NUCLEOTIDE SEQUENCE</scope>
    <source>
        <strain evidence="2">MM415B03409</strain>
    </source>
</reference>
<dbReference type="AlphaFoldDB" id="A0A6M3LAB7"/>
<proteinExistence type="predicted"/>
<keyword evidence="1" id="KW-0812">Transmembrane</keyword>
<organism evidence="2">
    <name type="scientific">viral metagenome</name>
    <dbReference type="NCBI Taxonomy" id="1070528"/>
    <lineage>
        <taxon>unclassified sequences</taxon>
        <taxon>metagenomes</taxon>
        <taxon>organismal metagenomes</taxon>
    </lineage>
</organism>
<protein>
    <submittedName>
        <fullName evidence="2">Uncharacterized protein</fullName>
    </submittedName>
</protein>
<accession>A0A6M3LAB7</accession>
<dbReference type="NCBIfam" id="NF040560">
    <property type="entry name" value="CAS_Csx15"/>
    <property type="match status" value="1"/>
</dbReference>